<evidence type="ECO:0000256" key="3">
    <source>
        <dbReference type="ARBA" id="ARBA00023065"/>
    </source>
</evidence>
<keyword evidence="3" id="KW-0406">Ion transport</keyword>
<protein>
    <submittedName>
        <fullName evidence="4">V/A-type H+/Na+-transporting ATPase subunit D</fullName>
    </submittedName>
</protein>
<keyword evidence="5" id="KW-1185">Reference proteome</keyword>
<dbReference type="OrthoDB" id="13372at2"/>
<organism evidence="4 5">
    <name type="scientific">Lebetimonas natsushimae</name>
    <dbReference type="NCBI Taxonomy" id="1936991"/>
    <lineage>
        <taxon>Bacteria</taxon>
        <taxon>Pseudomonadati</taxon>
        <taxon>Campylobacterota</taxon>
        <taxon>Epsilonproteobacteria</taxon>
        <taxon>Nautiliales</taxon>
        <taxon>Nautiliaceae</taxon>
        <taxon>Lebetimonas</taxon>
    </lineage>
</organism>
<comment type="caution">
    <text evidence="4">The sequence shown here is derived from an EMBL/GenBank/DDBJ whole genome shotgun (WGS) entry which is preliminary data.</text>
</comment>
<dbReference type="GO" id="GO:0046961">
    <property type="term" value="F:proton-transporting ATPase activity, rotational mechanism"/>
    <property type="evidence" value="ECO:0007669"/>
    <property type="project" value="InterPro"/>
</dbReference>
<dbReference type="NCBIfam" id="TIGR00309">
    <property type="entry name" value="V_ATPase_subD"/>
    <property type="match status" value="1"/>
</dbReference>
<dbReference type="InterPro" id="IPR002699">
    <property type="entry name" value="V_ATPase_D"/>
</dbReference>
<gene>
    <name evidence="4" type="ORF">LNAT_P0417</name>
</gene>
<proteinExistence type="inferred from homology"/>
<dbReference type="Gene3D" id="1.10.287.3240">
    <property type="match status" value="1"/>
</dbReference>
<accession>A0A292Y8G9</accession>
<evidence type="ECO:0000313" key="4">
    <source>
        <dbReference type="EMBL" id="GAX87122.1"/>
    </source>
</evidence>
<comment type="similarity">
    <text evidence="1">Belongs to the V-ATPase D subunit family.</text>
</comment>
<dbReference type="RefSeq" id="WP_096258277.1">
    <property type="nucleotide sequence ID" value="NZ_BDME01000001.1"/>
</dbReference>
<dbReference type="EMBL" id="BDME01000001">
    <property type="protein sequence ID" value="GAX87122.1"/>
    <property type="molecule type" value="Genomic_DNA"/>
</dbReference>
<name>A0A292Y8G9_9BACT</name>
<evidence type="ECO:0000313" key="5">
    <source>
        <dbReference type="Proteomes" id="UP000217944"/>
    </source>
</evidence>
<dbReference type="AlphaFoldDB" id="A0A292Y8G9"/>
<reference evidence="4 5" key="1">
    <citation type="journal article" date="2017" name="Syst. Appl. Microbiol.">
        <title>Lebetimonas natsushimae sp. nov., a novel strictly anaerobic, moderately thermophilic chemoautotroph isolated from a deep-sea hydrothermal vent polychaete nest in the Mid-Okinawa Trough.</title>
        <authorList>
            <person name="Nagata R."/>
            <person name="Takaki Y."/>
            <person name="Tame A."/>
            <person name="Nunoura T."/>
            <person name="Muto H."/>
            <person name="Mino S."/>
            <person name="Sawayama S."/>
            <person name="Takai K."/>
            <person name="Nakagawa S."/>
        </authorList>
    </citation>
    <scope>NUCLEOTIDE SEQUENCE [LARGE SCALE GENOMIC DNA]</scope>
    <source>
        <strain evidence="4 5">HS1857</strain>
    </source>
</reference>
<evidence type="ECO:0000256" key="1">
    <source>
        <dbReference type="ARBA" id="ARBA00005850"/>
    </source>
</evidence>
<sequence>MVRNKTTLLELKTELEIIKEGENVLEQKRDALIKEIMKMVDIVDTRRKKLNEHMRSCYNVLIKAFMENGGKIEKEDFVKTELKVVEKTFLGLVVPKIDFKISSKPNIKIDSNIFTDLARESFFEALKMILELSEIEIKIWKLSEELKKTMIRVNALKFYYTPKYEKEIKEIKNHLEENEREFISIIKKLKKY</sequence>
<dbReference type="Proteomes" id="UP000217944">
    <property type="component" value="Unassembled WGS sequence"/>
</dbReference>
<evidence type="ECO:0000256" key="2">
    <source>
        <dbReference type="ARBA" id="ARBA00022448"/>
    </source>
</evidence>
<dbReference type="PANTHER" id="PTHR11671">
    <property type="entry name" value="V-TYPE ATP SYNTHASE SUBUNIT D"/>
    <property type="match status" value="1"/>
</dbReference>
<dbReference type="Pfam" id="PF01813">
    <property type="entry name" value="ATP-synt_D"/>
    <property type="match status" value="1"/>
</dbReference>
<keyword evidence="2" id="KW-0813">Transport</keyword>